<dbReference type="SUPFAM" id="SSF57667">
    <property type="entry name" value="beta-beta-alpha zinc fingers"/>
    <property type="match status" value="1"/>
</dbReference>
<keyword evidence="5" id="KW-1185">Reference proteome</keyword>
<sequence length="50" mass="5348">MAANVTSKHKKSRSGAAHECPHCGKKLRGEKGLKMHVRLEHADVGKAGTV</sequence>
<dbReference type="GO" id="GO:0004527">
    <property type="term" value="F:exonuclease activity"/>
    <property type="evidence" value="ECO:0007669"/>
    <property type="project" value="UniProtKB-KW"/>
</dbReference>
<feature type="domain" description="C2H2-type" evidence="3">
    <location>
        <begin position="18"/>
        <end position="42"/>
    </location>
</feature>
<evidence type="ECO:0000259" key="3">
    <source>
        <dbReference type="PROSITE" id="PS50157"/>
    </source>
</evidence>
<keyword evidence="4" id="KW-0378">Hydrolase</keyword>
<dbReference type="GO" id="GO:0008270">
    <property type="term" value="F:zinc ion binding"/>
    <property type="evidence" value="ECO:0007669"/>
    <property type="project" value="UniProtKB-KW"/>
</dbReference>
<comment type="caution">
    <text evidence="4">The sequence shown here is derived from an EMBL/GenBank/DDBJ whole genome shotgun (WGS) entry which is preliminary data.</text>
</comment>
<evidence type="ECO:0000256" key="2">
    <source>
        <dbReference type="SAM" id="MobiDB-lite"/>
    </source>
</evidence>
<gene>
    <name evidence="4" type="ORF">GGR30_002876</name>
</gene>
<dbReference type="InterPro" id="IPR036236">
    <property type="entry name" value="Znf_C2H2_sf"/>
</dbReference>
<dbReference type="Proteomes" id="UP000530571">
    <property type="component" value="Unassembled WGS sequence"/>
</dbReference>
<dbReference type="PROSITE" id="PS00028">
    <property type="entry name" value="ZINC_FINGER_C2H2_1"/>
    <property type="match status" value="1"/>
</dbReference>
<proteinExistence type="predicted"/>
<keyword evidence="1" id="KW-0862">Zinc</keyword>
<reference evidence="4 5" key="1">
    <citation type="submission" date="2020-08" db="EMBL/GenBank/DDBJ databases">
        <title>Genomic Encyclopedia of Type Strains, Phase IV (KMG-IV): sequencing the most valuable type-strain genomes for metagenomic binning, comparative biology and taxonomic classification.</title>
        <authorList>
            <person name="Goeker M."/>
        </authorList>
    </citation>
    <scope>NUCLEOTIDE SEQUENCE [LARGE SCALE GENOMIC DNA]</scope>
    <source>
        <strain evidence="4 5">DSM 28101</strain>
    </source>
</reference>
<keyword evidence="4" id="KW-0540">Nuclease</keyword>
<keyword evidence="1" id="KW-0863">Zinc-finger</keyword>
<protein>
    <submittedName>
        <fullName evidence="4">DNA repair exonuclease SbcCD ATPase subunit</fullName>
    </submittedName>
</protein>
<evidence type="ECO:0000313" key="4">
    <source>
        <dbReference type="EMBL" id="MBB4122941.1"/>
    </source>
</evidence>
<name>A0A7W6KKI6_9HYPH</name>
<feature type="region of interest" description="Disordered" evidence="2">
    <location>
        <begin position="1"/>
        <end position="26"/>
    </location>
</feature>
<organism evidence="4 5">
    <name type="scientific">Martelella radicis</name>
    <dbReference type="NCBI Taxonomy" id="1397476"/>
    <lineage>
        <taxon>Bacteria</taxon>
        <taxon>Pseudomonadati</taxon>
        <taxon>Pseudomonadota</taxon>
        <taxon>Alphaproteobacteria</taxon>
        <taxon>Hyphomicrobiales</taxon>
        <taxon>Aurantimonadaceae</taxon>
        <taxon>Martelella</taxon>
    </lineage>
</organism>
<dbReference type="InterPro" id="IPR013087">
    <property type="entry name" value="Znf_C2H2_type"/>
</dbReference>
<keyword evidence="1" id="KW-0479">Metal-binding</keyword>
<evidence type="ECO:0000313" key="5">
    <source>
        <dbReference type="Proteomes" id="UP000530571"/>
    </source>
</evidence>
<dbReference type="EMBL" id="JACIDZ010000009">
    <property type="protein sequence ID" value="MBB4122941.1"/>
    <property type="molecule type" value="Genomic_DNA"/>
</dbReference>
<dbReference type="AlphaFoldDB" id="A0A7W6KKI6"/>
<dbReference type="Gene3D" id="3.30.160.60">
    <property type="entry name" value="Classic Zinc Finger"/>
    <property type="match status" value="1"/>
</dbReference>
<keyword evidence="4" id="KW-0269">Exonuclease</keyword>
<dbReference type="PROSITE" id="PS50157">
    <property type="entry name" value="ZINC_FINGER_C2H2_2"/>
    <property type="match status" value="1"/>
</dbReference>
<evidence type="ECO:0000256" key="1">
    <source>
        <dbReference type="PROSITE-ProRule" id="PRU00042"/>
    </source>
</evidence>
<accession>A0A7W6KKI6</accession>